<dbReference type="Pfam" id="PF00583">
    <property type="entry name" value="Acetyltransf_1"/>
    <property type="match status" value="1"/>
</dbReference>
<organism evidence="4 5">
    <name type="scientific">Brevundimonas albigilva</name>
    <dbReference type="NCBI Taxonomy" id="1312364"/>
    <lineage>
        <taxon>Bacteria</taxon>
        <taxon>Pseudomonadati</taxon>
        <taxon>Pseudomonadota</taxon>
        <taxon>Alphaproteobacteria</taxon>
        <taxon>Caulobacterales</taxon>
        <taxon>Caulobacteraceae</taxon>
        <taxon>Brevundimonas</taxon>
    </lineage>
</organism>
<dbReference type="EMBL" id="CP097649">
    <property type="protein sequence ID" value="URI16897.1"/>
    <property type="molecule type" value="Genomic_DNA"/>
</dbReference>
<evidence type="ECO:0000259" key="3">
    <source>
        <dbReference type="PROSITE" id="PS51186"/>
    </source>
</evidence>
<dbReference type="PANTHER" id="PTHR43877">
    <property type="entry name" value="AMINOALKYLPHOSPHONATE N-ACETYLTRANSFERASE-RELATED-RELATED"/>
    <property type="match status" value="1"/>
</dbReference>
<proteinExistence type="predicted"/>
<evidence type="ECO:0000313" key="5">
    <source>
        <dbReference type="Proteomes" id="UP001055429"/>
    </source>
</evidence>
<dbReference type="RefSeq" id="WP_249750409.1">
    <property type="nucleotide sequence ID" value="NZ_CP097298.1"/>
</dbReference>
<dbReference type="InterPro" id="IPR050832">
    <property type="entry name" value="Bact_Acetyltransf"/>
</dbReference>
<dbReference type="PANTHER" id="PTHR43877:SF2">
    <property type="entry name" value="AMINOALKYLPHOSPHONATE N-ACETYLTRANSFERASE-RELATED"/>
    <property type="match status" value="1"/>
</dbReference>
<dbReference type="CDD" id="cd04301">
    <property type="entry name" value="NAT_SF"/>
    <property type="match status" value="1"/>
</dbReference>
<evidence type="ECO:0000256" key="2">
    <source>
        <dbReference type="ARBA" id="ARBA00023315"/>
    </source>
</evidence>
<name>A0ABY4STB7_9CAUL</name>
<reference evidence="4" key="1">
    <citation type="submission" date="2022-05" db="EMBL/GenBank/DDBJ databases">
        <title>Brevundimonas albigilva TT17 genome sequence.</title>
        <authorList>
            <person name="Lee K."/>
            <person name="Son H."/>
        </authorList>
    </citation>
    <scope>NUCLEOTIDE SEQUENCE</scope>
    <source>
        <strain evidence="4">TT17</strain>
    </source>
</reference>
<sequence length="160" mass="17497">MKHAMNAESPVHIVDYHPRHAAAWAQLNQAWLAEGGFAIEAKDRRSIDDPEGVFLVPGGRIFIAERDGAAVGCCALIRLEDGFEVSKMTVTPAARGRGLARRLLDACEAAARQTQAKRLYLETNSGLAPAIALYESVGFIHLPARPTPYARADVFMEKRL</sequence>
<keyword evidence="1" id="KW-0808">Transferase</keyword>
<gene>
    <name evidence="4" type="ORF">M8231_08035</name>
</gene>
<feature type="domain" description="N-acetyltransferase" evidence="3">
    <location>
        <begin position="11"/>
        <end position="160"/>
    </location>
</feature>
<dbReference type="Proteomes" id="UP001055429">
    <property type="component" value="Chromosome"/>
</dbReference>
<dbReference type="InterPro" id="IPR000182">
    <property type="entry name" value="GNAT_dom"/>
</dbReference>
<evidence type="ECO:0000256" key="1">
    <source>
        <dbReference type="ARBA" id="ARBA00022679"/>
    </source>
</evidence>
<dbReference type="SUPFAM" id="SSF55729">
    <property type="entry name" value="Acyl-CoA N-acyltransferases (Nat)"/>
    <property type="match status" value="1"/>
</dbReference>
<keyword evidence="5" id="KW-1185">Reference proteome</keyword>
<keyword evidence="2" id="KW-0012">Acyltransferase</keyword>
<evidence type="ECO:0000313" key="4">
    <source>
        <dbReference type="EMBL" id="URI16897.1"/>
    </source>
</evidence>
<dbReference type="Gene3D" id="3.40.630.30">
    <property type="match status" value="1"/>
</dbReference>
<protein>
    <submittedName>
        <fullName evidence="4">GNAT family N-acetyltransferase</fullName>
    </submittedName>
</protein>
<accession>A0ABY4STB7</accession>
<dbReference type="PROSITE" id="PS51186">
    <property type="entry name" value="GNAT"/>
    <property type="match status" value="1"/>
</dbReference>
<dbReference type="InterPro" id="IPR016181">
    <property type="entry name" value="Acyl_CoA_acyltransferase"/>
</dbReference>